<comment type="caution">
    <text evidence="2">The sequence shown here is derived from an EMBL/GenBank/DDBJ whole genome shotgun (WGS) entry which is preliminary data.</text>
</comment>
<dbReference type="Proteomes" id="UP001432322">
    <property type="component" value="Unassembled WGS sequence"/>
</dbReference>
<evidence type="ECO:0000313" key="2">
    <source>
        <dbReference type="EMBL" id="GMT10575.1"/>
    </source>
</evidence>
<feature type="non-terminal residue" evidence="2">
    <location>
        <position position="1"/>
    </location>
</feature>
<feature type="region of interest" description="Disordered" evidence="1">
    <location>
        <begin position="30"/>
        <end position="99"/>
    </location>
</feature>
<proteinExistence type="predicted"/>
<feature type="compositionally biased region" description="Pro residues" evidence="1">
    <location>
        <begin position="40"/>
        <end position="52"/>
    </location>
</feature>
<protein>
    <submittedName>
        <fullName evidence="2">Uncharacterized protein</fullName>
    </submittedName>
</protein>
<sequence>DAEEPHVKAKNLELVQDAFEKTSSLRRLVPPPSLSVYGVPPLPGDLPPPPPTFNDYEINAPAIPPVESDRPSPPVMPKFPPHRYNPLPPTPIPSTPPPPSRILLFRPSSLRKRPDEFIVRSPPTTQFNSPDGKLLSINQLPYRRPFAIPLAPYSPPSSMLRPIPPPPPIPYSPPFSGYHYRTNARVELNRPSSSMGVYSTAPKKRVKVPCLHRQFMHLLYPKWPLPLPAIPMRTQNAIPASRESIRRRASGRAK</sequence>
<accession>A0AAV5UYH7</accession>
<name>A0AAV5UYH7_9BILA</name>
<feature type="compositionally biased region" description="Pro residues" evidence="1">
    <location>
        <begin position="86"/>
        <end position="99"/>
    </location>
</feature>
<keyword evidence="3" id="KW-1185">Reference proteome</keyword>
<evidence type="ECO:0000313" key="3">
    <source>
        <dbReference type="Proteomes" id="UP001432322"/>
    </source>
</evidence>
<dbReference type="AlphaFoldDB" id="A0AAV5UYH7"/>
<gene>
    <name evidence="2" type="ORF">PFISCL1PPCAC_1872</name>
</gene>
<evidence type="ECO:0000256" key="1">
    <source>
        <dbReference type="SAM" id="MobiDB-lite"/>
    </source>
</evidence>
<reference evidence="2" key="1">
    <citation type="submission" date="2023-10" db="EMBL/GenBank/DDBJ databases">
        <title>Genome assembly of Pristionchus species.</title>
        <authorList>
            <person name="Yoshida K."/>
            <person name="Sommer R.J."/>
        </authorList>
    </citation>
    <scope>NUCLEOTIDE SEQUENCE</scope>
    <source>
        <strain evidence="2">RS5133</strain>
    </source>
</reference>
<organism evidence="2 3">
    <name type="scientific">Pristionchus fissidentatus</name>
    <dbReference type="NCBI Taxonomy" id="1538716"/>
    <lineage>
        <taxon>Eukaryota</taxon>
        <taxon>Metazoa</taxon>
        <taxon>Ecdysozoa</taxon>
        <taxon>Nematoda</taxon>
        <taxon>Chromadorea</taxon>
        <taxon>Rhabditida</taxon>
        <taxon>Rhabditina</taxon>
        <taxon>Diplogasteromorpha</taxon>
        <taxon>Diplogasteroidea</taxon>
        <taxon>Neodiplogasteridae</taxon>
        <taxon>Pristionchus</taxon>
    </lineage>
</organism>
<dbReference type="EMBL" id="BTSY01000001">
    <property type="protein sequence ID" value="GMT10575.1"/>
    <property type="molecule type" value="Genomic_DNA"/>
</dbReference>